<dbReference type="SUPFAM" id="SSF51161">
    <property type="entry name" value="Trimeric LpxA-like enzymes"/>
    <property type="match status" value="1"/>
</dbReference>
<gene>
    <name evidence="1" type="ORF">C7446_1045</name>
</gene>
<accession>A0A420WY07</accession>
<dbReference type="CDD" id="cd04647">
    <property type="entry name" value="LbH_MAT_like"/>
    <property type="match status" value="1"/>
</dbReference>
<keyword evidence="1" id="KW-0808">Transferase</keyword>
<sequence length="191" mass="21030">MIKILDEKPLGSAESKKIDGISDQVKDEKESDFLSLLRTAEKKDLDVLSRLLMPYIAEYEMRQPRIWGDKNRVHIERATISINDLVLNTRSGHITIEADCFFGHRCMLLTGTHDYTRVGMERLKAVPDEGRDICVKEGVWMGSGVTVLGPSVIGKNAVIAAGSLVVGDVPDNTVVAGRPAKPVKNINGDFL</sequence>
<dbReference type="GO" id="GO:0016740">
    <property type="term" value="F:transferase activity"/>
    <property type="evidence" value="ECO:0007669"/>
    <property type="project" value="UniProtKB-KW"/>
</dbReference>
<dbReference type="OrthoDB" id="9815592at2"/>
<reference evidence="1 2" key="1">
    <citation type="submission" date="2018-10" db="EMBL/GenBank/DDBJ databases">
        <title>Genomic Encyclopedia of Type Strains, Phase IV (KMG-IV): sequencing the most valuable type-strain genomes for metagenomic binning, comparative biology and taxonomic classification.</title>
        <authorList>
            <person name="Goeker M."/>
        </authorList>
    </citation>
    <scope>NUCLEOTIDE SEQUENCE [LARGE SCALE GENOMIC DNA]</scope>
    <source>
        <strain evidence="1 2">DSM 23229</strain>
    </source>
</reference>
<dbReference type="AlphaFoldDB" id="A0A420WY07"/>
<organism evidence="1 2">
    <name type="scientific">Kushneria sinocarnis</name>
    <dbReference type="NCBI Taxonomy" id="595502"/>
    <lineage>
        <taxon>Bacteria</taxon>
        <taxon>Pseudomonadati</taxon>
        <taxon>Pseudomonadota</taxon>
        <taxon>Gammaproteobacteria</taxon>
        <taxon>Oceanospirillales</taxon>
        <taxon>Halomonadaceae</taxon>
        <taxon>Kushneria</taxon>
    </lineage>
</organism>
<dbReference type="Gene3D" id="2.160.10.10">
    <property type="entry name" value="Hexapeptide repeat proteins"/>
    <property type="match status" value="1"/>
</dbReference>
<protein>
    <submittedName>
        <fullName evidence="1">Acetyltransferase-like isoleucine patch superfamily enzyme</fullName>
    </submittedName>
</protein>
<proteinExistence type="predicted"/>
<dbReference type="InterPro" id="IPR051159">
    <property type="entry name" value="Hexapeptide_acetyltransf"/>
</dbReference>
<evidence type="ECO:0000313" key="2">
    <source>
        <dbReference type="Proteomes" id="UP000281975"/>
    </source>
</evidence>
<dbReference type="RefSeq" id="WP_121172003.1">
    <property type="nucleotide sequence ID" value="NZ_RBIN01000003.1"/>
</dbReference>
<dbReference type="PANTHER" id="PTHR23416">
    <property type="entry name" value="SIALIC ACID SYNTHASE-RELATED"/>
    <property type="match status" value="1"/>
</dbReference>
<dbReference type="InterPro" id="IPR011004">
    <property type="entry name" value="Trimer_LpxA-like_sf"/>
</dbReference>
<evidence type="ECO:0000313" key="1">
    <source>
        <dbReference type="EMBL" id="RKR06109.1"/>
    </source>
</evidence>
<comment type="caution">
    <text evidence="1">The sequence shown here is derived from an EMBL/GenBank/DDBJ whole genome shotgun (WGS) entry which is preliminary data.</text>
</comment>
<name>A0A420WY07_9GAMM</name>
<dbReference type="Proteomes" id="UP000281975">
    <property type="component" value="Unassembled WGS sequence"/>
</dbReference>
<keyword evidence="2" id="KW-1185">Reference proteome</keyword>
<dbReference type="EMBL" id="RBIN01000003">
    <property type="protein sequence ID" value="RKR06109.1"/>
    <property type="molecule type" value="Genomic_DNA"/>
</dbReference>